<dbReference type="Pfam" id="PF07690">
    <property type="entry name" value="MFS_1"/>
    <property type="match status" value="2"/>
</dbReference>
<keyword evidence="1 5" id="KW-0812">Transmembrane</keyword>
<dbReference type="GO" id="GO:0005886">
    <property type="term" value="C:plasma membrane"/>
    <property type="evidence" value="ECO:0007669"/>
    <property type="project" value="TreeGrafter"/>
</dbReference>
<dbReference type="Proteomes" id="UP000675940">
    <property type="component" value="Unassembled WGS sequence"/>
</dbReference>
<keyword evidence="8" id="KW-1185">Reference proteome</keyword>
<proteinExistence type="predicted"/>
<accession>A0A940S380</accession>
<evidence type="ECO:0000256" key="3">
    <source>
        <dbReference type="ARBA" id="ARBA00023136"/>
    </source>
</evidence>
<feature type="transmembrane region" description="Helical" evidence="5">
    <location>
        <begin position="98"/>
        <end position="119"/>
    </location>
</feature>
<sequence length="405" mass="41846">MRASILTLSTLLFGFALMQMGNGLQGTLLAVRAGIEGFGALSTGLIMSGFFAGMSAGSLIAPRLIDRVGHIRTFAALASLASAAALMHLALIDPWVWIVVRSLTGFAFAGLIIVTESWLNASVSSAQRGRLLAVYGMAGMAAGALGQFLLNLGDPATFTLFVLVSIVMSLALVPIALARVEGPLSDEAQEPPSLRRLWALSPYGAVAAALVGASIGTFYGLGPLFAQELDYSQSRIAALVAFFTIGGLLLQFPLGWVSDRVSRRGLGIGLALAGALLMLATIPFPAPPTPVLLAVAFVTGGLVLPAQAIAVAHVHDRAPGSALLAVSGGLVLMQGIGAAIGPLIVGALMDWLGPRGLPLGLALLQGAIALWGLWRVMVRHDPETRERHAAPPLTPHPVEGDLSGE</sequence>
<feature type="transmembrane region" description="Helical" evidence="5">
    <location>
        <begin position="266"/>
        <end position="285"/>
    </location>
</feature>
<evidence type="ECO:0000256" key="4">
    <source>
        <dbReference type="SAM" id="MobiDB-lite"/>
    </source>
</evidence>
<dbReference type="Gene3D" id="1.20.1250.20">
    <property type="entry name" value="MFS general substrate transporter like domains"/>
    <property type="match status" value="2"/>
</dbReference>
<dbReference type="SUPFAM" id="SSF103473">
    <property type="entry name" value="MFS general substrate transporter"/>
    <property type="match status" value="1"/>
</dbReference>
<feature type="region of interest" description="Disordered" evidence="4">
    <location>
        <begin position="385"/>
        <end position="405"/>
    </location>
</feature>
<feature type="transmembrane region" description="Helical" evidence="5">
    <location>
        <begin position="73"/>
        <end position="92"/>
    </location>
</feature>
<feature type="transmembrane region" description="Helical" evidence="5">
    <location>
        <begin position="323"/>
        <end position="345"/>
    </location>
</feature>
<organism evidence="7 8">
    <name type="scientific">Sagittula salina</name>
    <dbReference type="NCBI Taxonomy" id="2820268"/>
    <lineage>
        <taxon>Bacteria</taxon>
        <taxon>Pseudomonadati</taxon>
        <taxon>Pseudomonadota</taxon>
        <taxon>Alphaproteobacteria</taxon>
        <taxon>Rhodobacterales</taxon>
        <taxon>Roseobacteraceae</taxon>
        <taxon>Sagittula</taxon>
    </lineage>
</organism>
<evidence type="ECO:0000256" key="2">
    <source>
        <dbReference type="ARBA" id="ARBA00022989"/>
    </source>
</evidence>
<dbReference type="PROSITE" id="PS50850">
    <property type="entry name" value="MFS"/>
    <property type="match status" value="1"/>
</dbReference>
<dbReference type="PANTHER" id="PTHR23521">
    <property type="entry name" value="TRANSPORTER MFS SUPERFAMILY"/>
    <property type="match status" value="1"/>
</dbReference>
<dbReference type="CDD" id="cd17477">
    <property type="entry name" value="MFS_YcaD_like"/>
    <property type="match status" value="1"/>
</dbReference>
<reference evidence="7" key="1">
    <citation type="submission" date="2021-03" db="EMBL/GenBank/DDBJ databases">
        <title>Sagittula salina sp. nov. strain M10.9X isolated from the marine waste.</title>
        <authorList>
            <person name="Satari L."/>
            <person name="Molina-Menor E."/>
            <person name="Vidal-Verdu A."/>
            <person name="Pascual J."/>
            <person name="Pereto J."/>
            <person name="Porcar M."/>
        </authorList>
    </citation>
    <scope>NUCLEOTIDE SEQUENCE</scope>
    <source>
        <strain evidence="7">M10.9X</strain>
    </source>
</reference>
<name>A0A940S380_9RHOB</name>
<dbReference type="InterPro" id="IPR036259">
    <property type="entry name" value="MFS_trans_sf"/>
</dbReference>
<comment type="caution">
    <text evidence="7">The sequence shown here is derived from an EMBL/GenBank/DDBJ whole genome shotgun (WGS) entry which is preliminary data.</text>
</comment>
<keyword evidence="2 5" id="KW-1133">Transmembrane helix</keyword>
<keyword evidence="3 5" id="KW-0472">Membrane</keyword>
<feature type="transmembrane region" description="Helical" evidence="5">
    <location>
        <begin position="236"/>
        <end position="254"/>
    </location>
</feature>
<feature type="transmembrane region" description="Helical" evidence="5">
    <location>
        <begin position="131"/>
        <end position="150"/>
    </location>
</feature>
<dbReference type="InterPro" id="IPR011701">
    <property type="entry name" value="MFS"/>
</dbReference>
<dbReference type="AlphaFoldDB" id="A0A940S380"/>
<dbReference type="PANTHER" id="PTHR23521:SF3">
    <property type="entry name" value="MFS TRANSPORTER"/>
    <property type="match status" value="1"/>
</dbReference>
<dbReference type="InterPro" id="IPR047200">
    <property type="entry name" value="MFS_YcaD-like"/>
</dbReference>
<dbReference type="GO" id="GO:0022857">
    <property type="term" value="F:transmembrane transporter activity"/>
    <property type="evidence" value="ECO:0007669"/>
    <property type="project" value="InterPro"/>
</dbReference>
<evidence type="ECO:0000259" key="6">
    <source>
        <dbReference type="PROSITE" id="PS50850"/>
    </source>
</evidence>
<feature type="transmembrane region" description="Helical" evidence="5">
    <location>
        <begin position="40"/>
        <end position="61"/>
    </location>
</feature>
<evidence type="ECO:0000256" key="5">
    <source>
        <dbReference type="SAM" id="Phobius"/>
    </source>
</evidence>
<evidence type="ECO:0000256" key="1">
    <source>
        <dbReference type="ARBA" id="ARBA00022692"/>
    </source>
</evidence>
<protein>
    <submittedName>
        <fullName evidence="7">MFS transporter</fullName>
    </submittedName>
</protein>
<dbReference type="RefSeq" id="WP_209363536.1">
    <property type="nucleotide sequence ID" value="NZ_JAGISH010000017.1"/>
</dbReference>
<evidence type="ECO:0000313" key="8">
    <source>
        <dbReference type="Proteomes" id="UP000675940"/>
    </source>
</evidence>
<feature type="transmembrane region" description="Helical" evidence="5">
    <location>
        <begin position="357"/>
        <end position="378"/>
    </location>
</feature>
<gene>
    <name evidence="7" type="ORF">J5474_20365</name>
</gene>
<feature type="transmembrane region" description="Helical" evidence="5">
    <location>
        <begin position="291"/>
        <end position="311"/>
    </location>
</feature>
<evidence type="ECO:0000313" key="7">
    <source>
        <dbReference type="EMBL" id="MBP0484832.1"/>
    </source>
</evidence>
<feature type="domain" description="Major facilitator superfamily (MFS) profile" evidence="6">
    <location>
        <begin position="2"/>
        <end position="384"/>
    </location>
</feature>
<feature type="transmembrane region" description="Helical" evidence="5">
    <location>
        <begin position="197"/>
        <end position="221"/>
    </location>
</feature>
<dbReference type="EMBL" id="JAGISH010000017">
    <property type="protein sequence ID" value="MBP0484832.1"/>
    <property type="molecule type" value="Genomic_DNA"/>
</dbReference>
<dbReference type="InterPro" id="IPR020846">
    <property type="entry name" value="MFS_dom"/>
</dbReference>
<feature type="transmembrane region" description="Helical" evidence="5">
    <location>
        <begin position="156"/>
        <end position="177"/>
    </location>
</feature>